<sequence length="279" mass="30434">MLSLVRRELTLYFGSPSNVFMSLLGALISFILYLVFLQHNLEQNFTHVVNGQAVLDFWLLSGTIAVAGITTTFTGMSLFVRDLESGTIADFLVSGVSKVKIRLSYLISTYIIGVLMQLMVFIVIFSYFASVDQITLSSAQIGHTVGLILFTSVLWVILNALLTLPVKNSDTLGRIGSIIGTAAGFFTTVYIPVGTLSRGAQNIIGLTPAPYVSTLFRQVLIPQSSLPSDIKDLLGLTFTINRVTLESFSVLVLIVAAFLFVYAAFLGVAVLRRRDSNMI</sequence>
<name>A0A4Z0RGM7_WEICO</name>
<organism evidence="1 2">
    <name type="scientific">Weissella confusa</name>
    <name type="common">Lactobacillus confusus</name>
    <dbReference type="NCBI Taxonomy" id="1583"/>
    <lineage>
        <taxon>Bacteria</taxon>
        <taxon>Bacillati</taxon>
        <taxon>Bacillota</taxon>
        <taxon>Bacilli</taxon>
        <taxon>Lactobacillales</taxon>
        <taxon>Lactobacillaceae</taxon>
        <taxon>Weissella</taxon>
    </lineage>
</organism>
<dbReference type="AlphaFoldDB" id="A0A4Z0RGM7"/>
<dbReference type="EMBL" id="JACSZT010000008">
    <property type="protein sequence ID" value="MBC6498987.1"/>
    <property type="molecule type" value="Genomic_DNA"/>
</dbReference>
<evidence type="ECO:0000313" key="1">
    <source>
        <dbReference type="EMBL" id="MBC6498987.1"/>
    </source>
</evidence>
<evidence type="ECO:0000313" key="2">
    <source>
        <dbReference type="Proteomes" id="UP000650485"/>
    </source>
</evidence>
<reference evidence="1" key="1">
    <citation type="submission" date="2020-08" db="EMBL/GenBank/DDBJ databases">
        <title>Complete genome sequence of Weissella confusa strain FS54 provides insights into metabolic potential.</title>
        <authorList>
            <person name="Fhoula I."/>
            <person name="Najjari A."/>
            <person name="Lekired A."/>
            <person name="Bessrour-Aouam N."/>
            <person name="Jaballah S."/>
            <person name="Klibi N."/>
            <person name="Ouzari H.-I."/>
        </authorList>
    </citation>
    <scope>NUCLEOTIDE SEQUENCE</scope>
    <source>
        <strain evidence="1">FS54</strain>
    </source>
</reference>
<dbReference type="PANTHER" id="PTHR43229:SF2">
    <property type="entry name" value="NODULATION PROTEIN J"/>
    <property type="match status" value="1"/>
</dbReference>
<dbReference type="Proteomes" id="UP000650485">
    <property type="component" value="Unassembled WGS sequence"/>
</dbReference>
<gene>
    <name evidence="1" type="ORF">H7R52_09960</name>
</gene>
<accession>A0A4Z0RGM7</accession>
<dbReference type="PANTHER" id="PTHR43229">
    <property type="entry name" value="NODULATION PROTEIN J"/>
    <property type="match status" value="1"/>
</dbReference>
<dbReference type="InterPro" id="IPR051784">
    <property type="entry name" value="Nod_factor_ABC_transporter"/>
</dbReference>
<comment type="caution">
    <text evidence="1">The sequence shown here is derived from an EMBL/GenBank/DDBJ whole genome shotgun (WGS) entry which is preliminary data.</text>
</comment>
<proteinExistence type="predicted"/>
<dbReference type="RefSeq" id="WP_112465012.1">
    <property type="nucleotide sequence ID" value="NZ_CP049097.1"/>
</dbReference>
<protein>
    <submittedName>
        <fullName evidence="1">ABC transporter permease</fullName>
    </submittedName>
</protein>